<dbReference type="PANTHER" id="PTHR37535:SF4">
    <property type="entry name" value="FLUG DOMAIN-CONTAINING PROTEIN"/>
    <property type="match status" value="1"/>
</dbReference>
<dbReference type="PANTHER" id="PTHR37535">
    <property type="entry name" value="FLUG DOMAIN PROTEIN"/>
    <property type="match status" value="1"/>
</dbReference>
<proteinExistence type="predicted"/>
<gene>
    <name evidence="1" type="ORF">N7G274_007435</name>
</gene>
<name>A0ABR4A254_9LECA</name>
<reference evidence="1 2" key="1">
    <citation type="submission" date="2024-09" db="EMBL/GenBank/DDBJ databases">
        <title>Rethinking Asexuality: The Enigmatic Case of Functional Sexual Genes in Lepraria (Stereocaulaceae).</title>
        <authorList>
            <person name="Doellman M."/>
            <person name="Sun Y."/>
            <person name="Barcenas-Pena A."/>
            <person name="Lumbsch H.T."/>
            <person name="Grewe F."/>
        </authorList>
    </citation>
    <scope>NUCLEOTIDE SEQUENCE [LARGE SCALE GENOMIC DNA]</scope>
    <source>
        <strain evidence="1 2">Mercado 3170</strain>
    </source>
</reference>
<accession>A0ABR4A254</accession>
<sequence>MRGYLNLLIDEYHLRTVPKKKPVTGLDDLYLLLYTHWVLDDRTYDDEHQRVQVATGLLAAVFFGCRPCSLFDTRVKLDEDLGKLDDDLLVAPSQIHPETELDDLDSNAGKDLQGTRVATTAVKGRAPQSVVR</sequence>
<evidence type="ECO:0000313" key="1">
    <source>
        <dbReference type="EMBL" id="KAL2040032.1"/>
    </source>
</evidence>
<dbReference type="Proteomes" id="UP001590950">
    <property type="component" value="Unassembled WGS sequence"/>
</dbReference>
<protein>
    <submittedName>
        <fullName evidence="1">Uncharacterized protein</fullName>
    </submittedName>
</protein>
<keyword evidence="2" id="KW-1185">Reference proteome</keyword>
<evidence type="ECO:0000313" key="2">
    <source>
        <dbReference type="Proteomes" id="UP001590950"/>
    </source>
</evidence>
<comment type="caution">
    <text evidence="1">The sequence shown here is derived from an EMBL/GenBank/DDBJ whole genome shotgun (WGS) entry which is preliminary data.</text>
</comment>
<organism evidence="1 2">
    <name type="scientific">Stereocaulon virgatum</name>
    <dbReference type="NCBI Taxonomy" id="373712"/>
    <lineage>
        <taxon>Eukaryota</taxon>
        <taxon>Fungi</taxon>
        <taxon>Dikarya</taxon>
        <taxon>Ascomycota</taxon>
        <taxon>Pezizomycotina</taxon>
        <taxon>Lecanoromycetes</taxon>
        <taxon>OSLEUM clade</taxon>
        <taxon>Lecanoromycetidae</taxon>
        <taxon>Lecanorales</taxon>
        <taxon>Lecanorineae</taxon>
        <taxon>Stereocaulaceae</taxon>
        <taxon>Stereocaulon</taxon>
    </lineage>
</organism>
<dbReference type="EMBL" id="JBEFKJ010000023">
    <property type="protein sequence ID" value="KAL2040032.1"/>
    <property type="molecule type" value="Genomic_DNA"/>
</dbReference>